<evidence type="ECO:0000256" key="10">
    <source>
        <dbReference type="ARBA" id="ARBA00023098"/>
    </source>
</evidence>
<dbReference type="Pfam" id="PF13499">
    <property type="entry name" value="EF-hand_7"/>
    <property type="match status" value="1"/>
</dbReference>
<dbReference type="InterPro" id="IPR011992">
    <property type="entry name" value="EF-hand-dom_pair"/>
</dbReference>
<keyword evidence="11" id="KW-0518">Myosin</keyword>
<dbReference type="PANTHER" id="PTHR23063">
    <property type="entry name" value="PHOSPHOLIPID ACYLTRANSFERASE"/>
    <property type="match status" value="1"/>
</dbReference>
<dbReference type="PANTHER" id="PTHR23063:SF52">
    <property type="entry name" value="LYSOPHOSPHATIDYLCHOLINE ACYLTRANSFERASE"/>
    <property type="match status" value="1"/>
</dbReference>
<evidence type="ECO:0000256" key="21">
    <source>
        <dbReference type="SAM" id="Phobius"/>
    </source>
</evidence>
<dbReference type="EnsemblMetazoa" id="G23181.2">
    <property type="protein sequence ID" value="G23181.2:cds"/>
    <property type="gene ID" value="G23181"/>
</dbReference>
<evidence type="ECO:0000256" key="11">
    <source>
        <dbReference type="ARBA" id="ARBA00023123"/>
    </source>
</evidence>
<evidence type="ECO:0000256" key="20">
    <source>
        <dbReference type="ARBA" id="ARBA00078496"/>
    </source>
</evidence>
<keyword evidence="6 21" id="KW-0812">Transmembrane</keyword>
<comment type="pathway">
    <text evidence="18">Phospholipid metabolism.</text>
</comment>
<protein>
    <recommendedName>
        <fullName evidence="20">Sulfhydryl light chain</fullName>
    </recommendedName>
</protein>
<accession>A0A8W8KEN1</accession>
<sequence>MKRPVVVPRQESLMYPIVKNPFVHNLQLSTLDIVRIVFMSITIAPVRLVSLALLFGLAWLLAAISLAYRTPEEKKKPLEGWRNSLRPLVVFVSRCVFFVGGFHWLTVKGEQHTAKEAPIIALAPHSSFLDALVIVYLNLSTVVAKQETSRAPVLGSQPSTAEEAPILIVAPHSSFFDGLVLFYCSTLPSVVSRLENSSIFIMGSLIEYTQPVLVKREDPNSRTNTIKEIHKRAHSGGKWPQIIIFPEGTCTNRSCLINFKSGAFYPGTPVQPVLIRYPNQLDTVTWTWEGPGAFALLWYTLCQFRTNVEIEFLPVYTPSEEEKKNAALFASNVRAKMAEALGVPVTDHSYDDCRLMQKAAKLKLPKSAGIVEFMKLNKKLGLKFDDANDLLDKYYAIAKDSGGDITYDEFAKYLHLPKSDALEEVFNLYDRNGSGTIDFREYVIGLSLVSSPENTEDTIKFAFQLFDEGNKGYITKEELGIILHKAFNMDGLDADALFEEVDLNQDGRICFDEFSQHAMKKPEYAKLFKTYQDTKMNGHEKQE</sequence>
<evidence type="ECO:0000313" key="24">
    <source>
        <dbReference type="Proteomes" id="UP000005408"/>
    </source>
</evidence>
<keyword evidence="8" id="KW-0106">Calcium</keyword>
<evidence type="ECO:0000259" key="22">
    <source>
        <dbReference type="PROSITE" id="PS50222"/>
    </source>
</evidence>
<name>A0A8W8KEN1_MAGGI</name>
<keyword evidence="7" id="KW-0677">Repeat</keyword>
<evidence type="ECO:0000313" key="23">
    <source>
        <dbReference type="EnsemblMetazoa" id="G23181.2:cds"/>
    </source>
</evidence>
<evidence type="ECO:0000256" key="6">
    <source>
        <dbReference type="ARBA" id="ARBA00022692"/>
    </source>
</evidence>
<feature type="domain" description="EF-hand" evidence="22">
    <location>
        <begin position="493"/>
        <end position="524"/>
    </location>
</feature>
<dbReference type="PRINTS" id="PR00450">
    <property type="entry name" value="RECOVERIN"/>
</dbReference>
<keyword evidence="9 21" id="KW-1133">Transmembrane helix</keyword>
<keyword evidence="10" id="KW-0443">Lipid metabolism</keyword>
<dbReference type="InterPro" id="IPR045252">
    <property type="entry name" value="LPCAT1-like"/>
</dbReference>
<keyword evidence="12 21" id="KW-0472">Membrane</keyword>
<dbReference type="FunFam" id="1.10.238.10:FF:000003">
    <property type="entry name" value="Calmodulin A"/>
    <property type="match status" value="1"/>
</dbReference>
<reference evidence="23" key="1">
    <citation type="submission" date="2022-08" db="UniProtKB">
        <authorList>
            <consortium name="EnsemblMetazoa"/>
        </authorList>
    </citation>
    <scope>IDENTIFICATION</scope>
    <source>
        <strain evidence="23">05x7-T-G4-1.051#20</strain>
    </source>
</reference>
<dbReference type="SUPFAM" id="SSF69593">
    <property type="entry name" value="Glycerol-3-phosphate (1)-acyltransferase"/>
    <property type="match status" value="2"/>
</dbReference>
<comment type="subcellular location">
    <subcellularLocation>
        <location evidence="1">Membrane</location>
    </subcellularLocation>
</comment>
<keyword evidence="5" id="KW-0808">Transferase</keyword>
<feature type="transmembrane region" description="Helical" evidence="21">
    <location>
        <begin position="48"/>
        <end position="68"/>
    </location>
</feature>
<keyword evidence="13" id="KW-0505">Motor protein</keyword>
<organism evidence="23 24">
    <name type="scientific">Magallana gigas</name>
    <name type="common">Pacific oyster</name>
    <name type="synonym">Crassostrea gigas</name>
    <dbReference type="NCBI Taxonomy" id="29159"/>
    <lineage>
        <taxon>Eukaryota</taxon>
        <taxon>Metazoa</taxon>
        <taxon>Spiralia</taxon>
        <taxon>Lophotrochozoa</taxon>
        <taxon>Mollusca</taxon>
        <taxon>Bivalvia</taxon>
        <taxon>Autobranchia</taxon>
        <taxon>Pteriomorphia</taxon>
        <taxon>Ostreida</taxon>
        <taxon>Ostreoidea</taxon>
        <taxon>Ostreidae</taxon>
        <taxon>Magallana</taxon>
    </lineage>
</organism>
<keyword evidence="24" id="KW-1185">Reference proteome</keyword>
<dbReference type="GO" id="GO:0016459">
    <property type="term" value="C:myosin complex"/>
    <property type="evidence" value="ECO:0007669"/>
    <property type="project" value="UniProtKB-KW"/>
</dbReference>
<evidence type="ECO:0000256" key="8">
    <source>
        <dbReference type="ARBA" id="ARBA00022837"/>
    </source>
</evidence>
<evidence type="ECO:0000256" key="14">
    <source>
        <dbReference type="ARBA" id="ARBA00023179"/>
    </source>
</evidence>
<dbReference type="InterPro" id="IPR018247">
    <property type="entry name" value="EF_Hand_1_Ca_BS"/>
</dbReference>
<evidence type="ECO:0000256" key="5">
    <source>
        <dbReference type="ARBA" id="ARBA00022679"/>
    </source>
</evidence>
<dbReference type="GO" id="GO:0005509">
    <property type="term" value="F:calcium ion binding"/>
    <property type="evidence" value="ECO:0007669"/>
    <property type="project" value="InterPro"/>
</dbReference>
<evidence type="ECO:0000256" key="9">
    <source>
        <dbReference type="ARBA" id="ARBA00022989"/>
    </source>
</evidence>
<evidence type="ECO:0000256" key="18">
    <source>
        <dbReference type="ARBA" id="ARBA00025707"/>
    </source>
</evidence>
<dbReference type="SUPFAM" id="SSF47473">
    <property type="entry name" value="EF-hand"/>
    <property type="match status" value="1"/>
</dbReference>
<dbReference type="GO" id="GO:0008654">
    <property type="term" value="P:phospholipid biosynthetic process"/>
    <property type="evidence" value="ECO:0007669"/>
    <property type="project" value="UniProtKB-KW"/>
</dbReference>
<dbReference type="GO" id="GO:0042171">
    <property type="term" value="F:lysophosphatidic acid acyltransferase activity"/>
    <property type="evidence" value="ECO:0007669"/>
    <property type="project" value="TreeGrafter"/>
</dbReference>
<dbReference type="InterPro" id="IPR002123">
    <property type="entry name" value="Plipid/glycerol_acylTrfase"/>
</dbReference>
<dbReference type="SMART" id="SM00054">
    <property type="entry name" value="EFh"/>
    <property type="match status" value="3"/>
</dbReference>
<keyword evidence="15" id="KW-0594">Phospholipid biosynthesis</keyword>
<dbReference type="CDD" id="cd07991">
    <property type="entry name" value="LPLAT_LPCAT1-like"/>
    <property type="match status" value="1"/>
</dbReference>
<dbReference type="AlphaFoldDB" id="A0A8W8KEN1"/>
<evidence type="ECO:0000256" key="17">
    <source>
        <dbReference type="ARBA" id="ARBA00023315"/>
    </source>
</evidence>
<evidence type="ECO:0000256" key="2">
    <source>
        <dbReference type="ARBA" id="ARBA00005074"/>
    </source>
</evidence>
<dbReference type="SMART" id="SM00563">
    <property type="entry name" value="PlsC"/>
    <property type="match status" value="1"/>
</dbReference>
<evidence type="ECO:0000256" key="15">
    <source>
        <dbReference type="ARBA" id="ARBA00023209"/>
    </source>
</evidence>
<dbReference type="Proteomes" id="UP000005408">
    <property type="component" value="Unassembled WGS sequence"/>
</dbReference>
<evidence type="ECO:0000256" key="12">
    <source>
        <dbReference type="ARBA" id="ARBA00023136"/>
    </source>
</evidence>
<dbReference type="GO" id="GO:0016020">
    <property type="term" value="C:membrane"/>
    <property type="evidence" value="ECO:0007669"/>
    <property type="project" value="UniProtKB-SubCell"/>
</dbReference>
<proteinExistence type="inferred from homology"/>
<evidence type="ECO:0000256" key="7">
    <source>
        <dbReference type="ARBA" id="ARBA00022737"/>
    </source>
</evidence>
<dbReference type="Pfam" id="PF01553">
    <property type="entry name" value="Acyltransferase"/>
    <property type="match status" value="1"/>
</dbReference>
<keyword evidence="17" id="KW-0012">Acyltransferase</keyword>
<keyword evidence="4" id="KW-0444">Lipid biosynthesis</keyword>
<feature type="domain" description="EF-hand" evidence="22">
    <location>
        <begin position="454"/>
        <end position="489"/>
    </location>
</feature>
<keyword evidence="16" id="KW-1208">Phospholipid metabolism</keyword>
<evidence type="ECO:0000256" key="1">
    <source>
        <dbReference type="ARBA" id="ARBA00004370"/>
    </source>
</evidence>
<keyword evidence="14" id="KW-0514">Muscle protein</keyword>
<dbReference type="GO" id="GO:0008374">
    <property type="term" value="F:O-acyltransferase activity"/>
    <property type="evidence" value="ECO:0007669"/>
    <property type="project" value="InterPro"/>
</dbReference>
<comment type="pathway">
    <text evidence="2">Lipid metabolism; phospholipid metabolism.</text>
</comment>
<evidence type="ECO:0000256" key="3">
    <source>
        <dbReference type="ARBA" id="ARBA00008655"/>
    </source>
</evidence>
<evidence type="ECO:0000256" key="13">
    <source>
        <dbReference type="ARBA" id="ARBA00023175"/>
    </source>
</evidence>
<dbReference type="PROSITE" id="PS00018">
    <property type="entry name" value="EF_HAND_1"/>
    <property type="match status" value="2"/>
</dbReference>
<comment type="similarity">
    <text evidence="3">Belongs to the 1-acyl-sn-glycerol-3-phosphate acyltransferase family.</text>
</comment>
<dbReference type="CDD" id="cd00051">
    <property type="entry name" value="EFh"/>
    <property type="match status" value="1"/>
</dbReference>
<evidence type="ECO:0000256" key="4">
    <source>
        <dbReference type="ARBA" id="ARBA00022516"/>
    </source>
</evidence>
<dbReference type="PROSITE" id="PS50222">
    <property type="entry name" value="EF_HAND_2"/>
    <property type="match status" value="3"/>
</dbReference>
<dbReference type="Pfam" id="PF13202">
    <property type="entry name" value="EF-hand_5"/>
    <property type="match status" value="1"/>
</dbReference>
<evidence type="ECO:0000256" key="19">
    <source>
        <dbReference type="ARBA" id="ARBA00049593"/>
    </source>
</evidence>
<comment type="function">
    <text evidence="19">In molluscan muscle, calcium regulation is associated with myosin rather than with actin. Muscle myosin contains two types of light chains: the catalytic light chain, essential for ATPase activity, and the regulatory light chain, a calcium-binding protein responsible for Ca(2+) dependent binding and Ca(2+) dependent Mg-ATPase activity.</text>
</comment>
<evidence type="ECO:0000256" key="16">
    <source>
        <dbReference type="ARBA" id="ARBA00023264"/>
    </source>
</evidence>
<dbReference type="Gene3D" id="1.10.238.10">
    <property type="entry name" value="EF-hand"/>
    <property type="match status" value="1"/>
</dbReference>
<dbReference type="InterPro" id="IPR002048">
    <property type="entry name" value="EF_hand_dom"/>
</dbReference>
<feature type="domain" description="EF-hand" evidence="22">
    <location>
        <begin position="417"/>
        <end position="452"/>
    </location>
</feature>
<dbReference type="GO" id="GO:0005783">
    <property type="term" value="C:endoplasmic reticulum"/>
    <property type="evidence" value="ECO:0007669"/>
    <property type="project" value="TreeGrafter"/>
</dbReference>